<sequence length="160" mass="17589">MPESFVSGLSTQARHKVIELLNENLADTVALTLAVKQAHWTVKGRGFIGFHELLDEVADRLREGADLMAERITILGGYPQGTVEAAAEKSRLEPYPTDLEPIESHIEALKERFMAVGEKLRKAIEASEDAGDVDTGDLFTEVSRQIDKDAWFIGAHADAT</sequence>
<feature type="domain" description="Ferritin/DPS" evidence="3">
    <location>
        <begin position="18"/>
        <end position="158"/>
    </location>
</feature>
<reference evidence="4 5" key="1">
    <citation type="submission" date="2019-06" db="EMBL/GenBank/DDBJ databases">
        <title>Genome of new Rhodobacteraceae sp. SM1903.</title>
        <authorList>
            <person name="Ren X."/>
        </authorList>
    </citation>
    <scope>NUCLEOTIDE SEQUENCE [LARGE SCALE GENOMIC DNA]</scope>
    <source>
        <strain evidence="4 5">SM1903</strain>
    </source>
</reference>
<dbReference type="AlphaFoldDB" id="A0A5C5GI04"/>
<evidence type="ECO:0000256" key="2">
    <source>
        <dbReference type="RuleBase" id="RU003875"/>
    </source>
</evidence>
<evidence type="ECO:0000313" key="5">
    <source>
        <dbReference type="Proteomes" id="UP000314011"/>
    </source>
</evidence>
<name>A0A5C5GI04_9RHOB</name>
<dbReference type="InterPro" id="IPR012347">
    <property type="entry name" value="Ferritin-like"/>
</dbReference>
<dbReference type="Proteomes" id="UP000314011">
    <property type="component" value="Unassembled WGS sequence"/>
</dbReference>
<gene>
    <name evidence="4" type="primary">dps</name>
    <name evidence="4" type="synonym">pexB</name>
    <name evidence="4" type="ORF">FHY64_10975</name>
</gene>
<dbReference type="PANTHER" id="PTHR42932">
    <property type="entry name" value="GENERAL STRESS PROTEIN 20U"/>
    <property type="match status" value="1"/>
</dbReference>
<dbReference type="InterPro" id="IPR002177">
    <property type="entry name" value="DPS_DNA-bd"/>
</dbReference>
<dbReference type="Gene3D" id="1.20.1260.10">
    <property type="match status" value="1"/>
</dbReference>
<dbReference type="InterPro" id="IPR009078">
    <property type="entry name" value="Ferritin-like_SF"/>
</dbReference>
<proteinExistence type="inferred from homology"/>
<dbReference type="PANTHER" id="PTHR42932:SF3">
    <property type="entry name" value="DNA PROTECTION DURING STARVATION PROTEIN"/>
    <property type="match status" value="1"/>
</dbReference>
<dbReference type="CDD" id="cd01043">
    <property type="entry name" value="DPS"/>
    <property type="match status" value="1"/>
</dbReference>
<evidence type="ECO:0000259" key="3">
    <source>
        <dbReference type="Pfam" id="PF00210"/>
    </source>
</evidence>
<dbReference type="EMBL" id="VFFF01000001">
    <property type="protein sequence ID" value="TNY33757.1"/>
    <property type="molecule type" value="Genomic_DNA"/>
</dbReference>
<keyword evidence="5" id="KW-1185">Reference proteome</keyword>
<organism evidence="4 5">
    <name type="scientific">Pelagovum pacificum</name>
    <dbReference type="NCBI Taxonomy" id="2588711"/>
    <lineage>
        <taxon>Bacteria</taxon>
        <taxon>Pseudomonadati</taxon>
        <taxon>Pseudomonadota</taxon>
        <taxon>Alphaproteobacteria</taxon>
        <taxon>Rhodobacterales</taxon>
        <taxon>Paracoccaceae</taxon>
        <taxon>Pelagovum</taxon>
    </lineage>
</organism>
<comment type="similarity">
    <text evidence="1 2">Belongs to the Dps family.</text>
</comment>
<evidence type="ECO:0000313" key="4">
    <source>
        <dbReference type="EMBL" id="TNY33757.1"/>
    </source>
</evidence>
<dbReference type="GO" id="GO:0008199">
    <property type="term" value="F:ferric iron binding"/>
    <property type="evidence" value="ECO:0007669"/>
    <property type="project" value="InterPro"/>
</dbReference>
<dbReference type="InterPro" id="IPR008331">
    <property type="entry name" value="Ferritin_DPS_dom"/>
</dbReference>
<accession>A0A5C5GI04</accession>
<comment type="caution">
    <text evidence="4">The sequence shown here is derived from an EMBL/GenBank/DDBJ whole genome shotgun (WGS) entry which is preliminary data.</text>
</comment>
<dbReference type="NCBIfam" id="NF006975">
    <property type="entry name" value="PRK09448.1"/>
    <property type="match status" value="1"/>
</dbReference>
<protein>
    <submittedName>
        <fullName evidence="4">DNA starvation/stationary phase protection protein Dps</fullName>
    </submittedName>
</protein>
<dbReference type="PRINTS" id="PR01346">
    <property type="entry name" value="HELNAPAPROT"/>
</dbReference>
<dbReference type="OrthoDB" id="9797687at2"/>
<dbReference type="Pfam" id="PF00210">
    <property type="entry name" value="Ferritin"/>
    <property type="match status" value="1"/>
</dbReference>
<dbReference type="SUPFAM" id="SSF47240">
    <property type="entry name" value="Ferritin-like"/>
    <property type="match status" value="1"/>
</dbReference>
<dbReference type="PIRSF" id="PIRSF005900">
    <property type="entry name" value="Dps"/>
    <property type="match status" value="1"/>
</dbReference>
<dbReference type="RefSeq" id="WP_140194456.1">
    <property type="nucleotide sequence ID" value="NZ_CP065915.1"/>
</dbReference>
<evidence type="ECO:0000256" key="1">
    <source>
        <dbReference type="ARBA" id="ARBA00009497"/>
    </source>
</evidence>